<evidence type="ECO:0000313" key="1">
    <source>
        <dbReference type="EMBL" id="KAE9030130.1"/>
    </source>
</evidence>
<proteinExistence type="predicted"/>
<dbReference type="Proteomes" id="UP000440732">
    <property type="component" value="Unassembled WGS sequence"/>
</dbReference>
<dbReference type="AlphaFoldDB" id="A0A6A3ML72"/>
<evidence type="ECO:0000313" key="3">
    <source>
        <dbReference type="Proteomes" id="UP000440732"/>
    </source>
</evidence>
<name>A0A6A3ML72_9STRA</name>
<dbReference type="EMBL" id="QXGA01000732">
    <property type="protein sequence ID" value="KAE9142090.1"/>
    <property type="molecule type" value="Genomic_DNA"/>
</dbReference>
<dbReference type="Proteomes" id="UP000460718">
    <property type="component" value="Unassembled WGS sequence"/>
</dbReference>
<accession>A0A6A3ML72</accession>
<evidence type="ECO:0000313" key="4">
    <source>
        <dbReference type="Proteomes" id="UP000460718"/>
    </source>
</evidence>
<protein>
    <submittedName>
        <fullName evidence="1">Uncharacterized protein</fullName>
    </submittedName>
</protein>
<gene>
    <name evidence="2" type="ORF">PF006_g12778</name>
    <name evidence="1" type="ORF">PF011_g768</name>
</gene>
<reference evidence="1 4" key="1">
    <citation type="submission" date="2018-09" db="EMBL/GenBank/DDBJ databases">
        <title>Genomic investigation of the strawberry pathogen Phytophthora fragariae indicates pathogenicity is determined by transcriptional variation in three key races.</title>
        <authorList>
            <person name="Adams T.M."/>
            <person name="Armitage A.D."/>
            <person name="Sobczyk M.K."/>
            <person name="Bates H.J."/>
            <person name="Dunwell J.M."/>
            <person name="Nellist C.F."/>
            <person name="Harrison R.J."/>
        </authorList>
    </citation>
    <scope>NUCLEOTIDE SEQUENCE [LARGE SCALE GENOMIC DNA]</scope>
    <source>
        <strain evidence="2 3">NOV-5</strain>
        <strain evidence="1 4">SCRP245</strain>
    </source>
</reference>
<evidence type="ECO:0000313" key="2">
    <source>
        <dbReference type="EMBL" id="KAE9142090.1"/>
    </source>
</evidence>
<sequence length="46" mass="5445">MVLKLPAAVTRLIRYRTRMALLWIVHEEDKDTHGFLLYTQELFAQG</sequence>
<organism evidence="1 4">
    <name type="scientific">Phytophthora fragariae</name>
    <dbReference type="NCBI Taxonomy" id="53985"/>
    <lineage>
        <taxon>Eukaryota</taxon>
        <taxon>Sar</taxon>
        <taxon>Stramenopiles</taxon>
        <taxon>Oomycota</taxon>
        <taxon>Peronosporomycetes</taxon>
        <taxon>Peronosporales</taxon>
        <taxon>Peronosporaceae</taxon>
        <taxon>Phytophthora</taxon>
    </lineage>
</organism>
<dbReference type="EMBL" id="QXFW01000018">
    <property type="protein sequence ID" value="KAE9030130.1"/>
    <property type="molecule type" value="Genomic_DNA"/>
</dbReference>
<comment type="caution">
    <text evidence="1">The sequence shown here is derived from an EMBL/GenBank/DDBJ whole genome shotgun (WGS) entry which is preliminary data.</text>
</comment>